<organism evidence="1 2">
    <name type="scientific">Holotrichia oblita</name>
    <name type="common">Chafer beetle</name>
    <dbReference type="NCBI Taxonomy" id="644536"/>
    <lineage>
        <taxon>Eukaryota</taxon>
        <taxon>Metazoa</taxon>
        <taxon>Ecdysozoa</taxon>
        <taxon>Arthropoda</taxon>
        <taxon>Hexapoda</taxon>
        <taxon>Insecta</taxon>
        <taxon>Pterygota</taxon>
        <taxon>Neoptera</taxon>
        <taxon>Endopterygota</taxon>
        <taxon>Coleoptera</taxon>
        <taxon>Polyphaga</taxon>
        <taxon>Scarabaeiformia</taxon>
        <taxon>Scarabaeidae</taxon>
        <taxon>Melolonthinae</taxon>
        <taxon>Holotrichia</taxon>
    </lineage>
</organism>
<reference evidence="1" key="1">
    <citation type="submission" date="2022-04" db="EMBL/GenBank/DDBJ databases">
        <title>Chromosome-scale genome assembly of Holotrichia oblita Faldermann.</title>
        <authorList>
            <person name="Rongchong L."/>
        </authorList>
    </citation>
    <scope>NUCLEOTIDE SEQUENCE</scope>
    <source>
        <strain evidence="1">81SQS9</strain>
    </source>
</reference>
<dbReference type="EMBL" id="CM043019">
    <property type="protein sequence ID" value="KAI4460450.1"/>
    <property type="molecule type" value="Genomic_DNA"/>
</dbReference>
<proteinExistence type="predicted"/>
<evidence type="ECO:0000313" key="2">
    <source>
        <dbReference type="Proteomes" id="UP001056778"/>
    </source>
</evidence>
<protein>
    <submittedName>
        <fullName evidence="1">Epsin/ent-related</fullName>
    </submittedName>
</protein>
<keyword evidence="2" id="KW-1185">Reference proteome</keyword>
<comment type="caution">
    <text evidence="1">The sequence shown here is derived from an EMBL/GenBank/DDBJ whole genome shotgun (WGS) entry which is preliminary data.</text>
</comment>
<accession>A0ACB9T112</accession>
<name>A0ACB9T112_HOLOL</name>
<sequence length="1232" mass="139233">MENLFSLWKVREIADKVTNVVMNYTDVEAKVREATNDEAWGPTGQIMQELAHSTFTYEHFPEVMSMLWKRMLQDNKQHWRRTYKSLLVLNYLIKNGSERVVTSAREHIYDLRSLENYTFIDDYGKDQGVNVRHKVKELIDFIQDDDKLREERKKAKKNKDKYIGMSSDMIGSTFSTERWDDRSSTRDYVDHRDIDNNSTARQYKDRSYDDDYEGEFEESDNESNNSNKKYKDSDNTTIGSPKHTDKKVNLTINTSLSKSPAKTAGKSIKKVDLGAAANFGIGEKTEKPPPIASDLLNEDDFNPRANEPAAQSEFGDFETAFGNPPEIIAGADKKKDDDDFADFSSAFSGSSPQGNPPLIQGLVLGMGQPQQEQQQLLGQSTQILGQAIAPPSAGILQTTPTGSDLLLGDLSGFNALSIQPNNSNNLNLQTAVNNSNNIFDMFDTEDSLRINYDFVSILLGKVLIHFNESYKTSSIISFIKILIRLCGQSTRIKNIIHDILNRLERGSVEVFLITALQNLDPKLWDIDKLFNRDLLEANKDFNYIMSSKIPLFSCFNHNDTNLIYNLVKSLHQYSPETLLLNLYKNLVSAWSNKSSVDNTSIEHHLYLSKILVVASMAVTDLDLTEDCLEILKEKAHAGVLSHLQSSSDEIRIIGMKCSEIILNNLSSKLEDAVKLKFDYDGVKGASKIIIDEIDSLKYPCDVISEANEDLLDLIGNLNVIKIKAIDEYTPPERKLRFRGIDPTNEIKYESIMKPKNNLINIIDNTDFELDSDDDLEAYDTSKDIPGAKKLPPAYLRDLRDGLLETEDPDTFILSIRNCEKLISRDLPNDDPSIGLEILEILITQTPQFYIEDYERIMFESCVSIVCVFPAYYAQYLCEQIHSDAGKYSISHRVLMMDVLGESAKMLSEIKPVETKAATMKINAVETASDIIRKRLETKTKYYFKHKPLRHEQKNIFSHVAGSFFYPLLYGLNRNFTIQTQVIKNDSDNILLIQFLRTISIILNCSQNAPIISKMGKDIFNLSWILKYHREARIRSEVLNLLCTALLVIPKSILFSDFIEELFEIRLWLVDVLSPNIQKGESNSDCRFLAECLMSLIDGTVLNPASAQVLQPSSNDKQADNVNQQSQQTKQQQQQNIGATWSNSGNLNIDLDNLLKNKQNKQGPSPSMNQLATNPSNNPAAMLNQPRTMMIGGGGSTPPVYAAPANFNHNMGFPPQVNANLMQSNNQFYAAFK</sequence>
<evidence type="ECO:0000313" key="1">
    <source>
        <dbReference type="EMBL" id="KAI4460450.1"/>
    </source>
</evidence>
<gene>
    <name evidence="1" type="ORF">MML48_5g00012503</name>
</gene>
<dbReference type="Proteomes" id="UP001056778">
    <property type="component" value="Chromosome 5"/>
</dbReference>